<sequence length="303" mass="34749">MMTTFYSNGKLLITGEYLVLKGAKAFALPTRFGQSLNVFPLQTPVISWKSYDEDGTIWYNDSFSIDDIVLKKHMPDQEFRNTLIDILYEAHRMNTHVLKQQSGFLVETSLTFPKKWGLGTSSTLINNIAQWFEIDAFELLKKSFGGSGYDIACAQNNKAVIYQTLSGKPQVTPLDFHPVFAEHIYFVYLNKKRNSREAIRNFELKADYSAEILKQVSEITEQIPTITDFGQFKRMMQQHEAILSSVLQVSTIQKELFFDFEGVVKSLGAWGGDFVMVLSDKDPEEYFKQKGFSVILKYNEMIL</sequence>
<accession>A0ABT8CP18</accession>
<keyword evidence="1" id="KW-0418">Kinase</keyword>
<dbReference type="InterPro" id="IPR036554">
    <property type="entry name" value="GHMP_kinase_C_sf"/>
</dbReference>
<dbReference type="Gene3D" id="3.30.230.10">
    <property type="match status" value="1"/>
</dbReference>
<evidence type="ECO:0000313" key="1">
    <source>
        <dbReference type="EMBL" id="MDN3705911.1"/>
    </source>
</evidence>
<reference evidence="2" key="1">
    <citation type="journal article" date="2019" name="Int. J. Syst. Evol. Microbiol.">
        <title>The Global Catalogue of Microorganisms (GCM) 10K type strain sequencing project: providing services to taxonomists for standard genome sequencing and annotation.</title>
        <authorList>
            <consortium name="The Broad Institute Genomics Platform"/>
            <consortium name="The Broad Institute Genome Sequencing Center for Infectious Disease"/>
            <person name="Wu L."/>
            <person name="Ma J."/>
        </authorList>
    </citation>
    <scope>NUCLEOTIDE SEQUENCE [LARGE SCALE GENOMIC DNA]</scope>
    <source>
        <strain evidence="2">CECT 7184</strain>
    </source>
</reference>
<comment type="caution">
    <text evidence="1">The sequence shown here is derived from an EMBL/GenBank/DDBJ whole genome shotgun (WGS) entry which is preliminary data.</text>
</comment>
<dbReference type="EMBL" id="JAUFQU010000001">
    <property type="protein sequence ID" value="MDN3705911.1"/>
    <property type="molecule type" value="Genomic_DNA"/>
</dbReference>
<keyword evidence="1" id="KW-0808">Transferase</keyword>
<keyword evidence="2" id="KW-1185">Reference proteome</keyword>
<dbReference type="Proteomes" id="UP001242368">
    <property type="component" value="Unassembled WGS sequence"/>
</dbReference>
<dbReference type="SUPFAM" id="SSF54211">
    <property type="entry name" value="Ribosomal protein S5 domain 2-like"/>
    <property type="match status" value="1"/>
</dbReference>
<dbReference type="NCBIfam" id="NF040656">
    <property type="entry name" value="GHMP_GYDIA"/>
    <property type="match status" value="1"/>
</dbReference>
<evidence type="ECO:0000313" key="2">
    <source>
        <dbReference type="Proteomes" id="UP001242368"/>
    </source>
</evidence>
<dbReference type="SUPFAM" id="SSF55060">
    <property type="entry name" value="GHMP Kinase, C-terminal domain"/>
    <property type="match status" value="1"/>
</dbReference>
<protein>
    <submittedName>
        <fullName evidence="1">GYDIA family GHMP kinase</fullName>
    </submittedName>
</protein>
<dbReference type="InterPro" id="IPR047765">
    <property type="entry name" value="GHMP_GYDIA-like"/>
</dbReference>
<dbReference type="InterPro" id="IPR014721">
    <property type="entry name" value="Ribsml_uS5_D2-typ_fold_subgr"/>
</dbReference>
<proteinExistence type="predicted"/>
<organism evidence="1 2">
    <name type="scientific">Paenimyroides ceti</name>
    <dbReference type="NCBI Taxonomy" id="395087"/>
    <lineage>
        <taxon>Bacteria</taxon>
        <taxon>Pseudomonadati</taxon>
        <taxon>Bacteroidota</taxon>
        <taxon>Flavobacteriia</taxon>
        <taxon>Flavobacteriales</taxon>
        <taxon>Flavobacteriaceae</taxon>
        <taxon>Paenimyroides</taxon>
    </lineage>
</organism>
<gene>
    <name evidence="1" type="ORF">QW060_02070</name>
</gene>
<dbReference type="GO" id="GO:0016301">
    <property type="term" value="F:kinase activity"/>
    <property type="evidence" value="ECO:0007669"/>
    <property type="project" value="UniProtKB-KW"/>
</dbReference>
<name>A0ABT8CP18_9FLAO</name>
<dbReference type="InterPro" id="IPR020568">
    <property type="entry name" value="Ribosomal_Su5_D2-typ_SF"/>
</dbReference>
<dbReference type="Gene3D" id="3.30.70.890">
    <property type="entry name" value="GHMP kinase, C-terminal domain"/>
    <property type="match status" value="1"/>
</dbReference>